<reference evidence="1 2" key="1">
    <citation type="submission" date="2019-03" db="EMBL/GenBank/DDBJ databases">
        <title>First draft genome of Liparis tanakae, snailfish: a comprehensive survey of snailfish specific genes.</title>
        <authorList>
            <person name="Kim W."/>
            <person name="Song I."/>
            <person name="Jeong J.-H."/>
            <person name="Kim D."/>
            <person name="Kim S."/>
            <person name="Ryu S."/>
            <person name="Song J.Y."/>
            <person name="Lee S.K."/>
        </authorList>
    </citation>
    <scope>NUCLEOTIDE SEQUENCE [LARGE SCALE GENOMIC DNA]</scope>
    <source>
        <tissue evidence="1">Muscle</tissue>
    </source>
</reference>
<evidence type="ECO:0000313" key="1">
    <source>
        <dbReference type="EMBL" id="TNN75045.1"/>
    </source>
</evidence>
<evidence type="ECO:0000313" key="2">
    <source>
        <dbReference type="Proteomes" id="UP000314294"/>
    </source>
</evidence>
<dbReference type="EMBL" id="SRLO01000108">
    <property type="protein sequence ID" value="TNN75045.1"/>
    <property type="molecule type" value="Genomic_DNA"/>
</dbReference>
<proteinExistence type="predicted"/>
<organism evidence="1 2">
    <name type="scientific">Liparis tanakae</name>
    <name type="common">Tanaka's snailfish</name>
    <dbReference type="NCBI Taxonomy" id="230148"/>
    <lineage>
        <taxon>Eukaryota</taxon>
        <taxon>Metazoa</taxon>
        <taxon>Chordata</taxon>
        <taxon>Craniata</taxon>
        <taxon>Vertebrata</taxon>
        <taxon>Euteleostomi</taxon>
        <taxon>Actinopterygii</taxon>
        <taxon>Neopterygii</taxon>
        <taxon>Teleostei</taxon>
        <taxon>Neoteleostei</taxon>
        <taxon>Acanthomorphata</taxon>
        <taxon>Eupercaria</taxon>
        <taxon>Perciformes</taxon>
        <taxon>Cottioidei</taxon>
        <taxon>Cottales</taxon>
        <taxon>Liparidae</taxon>
        <taxon>Liparis</taxon>
    </lineage>
</organism>
<accession>A0A4Z2IC57</accession>
<dbReference type="Proteomes" id="UP000314294">
    <property type="component" value="Unassembled WGS sequence"/>
</dbReference>
<sequence length="60" mass="6780">MQQIIAPRVRLVVRVAADTCRLSFKISSKDKPGSFLVMSAWSQRDELGDDLGVKDWKSQD</sequence>
<dbReference type="AlphaFoldDB" id="A0A4Z2IC57"/>
<name>A0A4Z2IC57_9TELE</name>
<gene>
    <name evidence="1" type="ORF">EYF80_014791</name>
</gene>
<keyword evidence="2" id="KW-1185">Reference proteome</keyword>
<comment type="caution">
    <text evidence="1">The sequence shown here is derived from an EMBL/GenBank/DDBJ whole genome shotgun (WGS) entry which is preliminary data.</text>
</comment>
<protein>
    <submittedName>
        <fullName evidence="1">Uncharacterized protein</fullName>
    </submittedName>
</protein>